<protein>
    <submittedName>
        <fullName evidence="2">Peptidoglycan-binding lysin domain protein</fullName>
    </submittedName>
</protein>
<dbReference type="SMART" id="SM00257">
    <property type="entry name" value="LysM"/>
    <property type="match status" value="1"/>
</dbReference>
<dbReference type="HOGENOM" id="CLU_879418_0_0_0"/>
<dbReference type="SUPFAM" id="SSF54106">
    <property type="entry name" value="LysM domain"/>
    <property type="match status" value="1"/>
</dbReference>
<dbReference type="STRING" id="526227.Mesil_0026"/>
<feature type="domain" description="LysM" evidence="1">
    <location>
        <begin position="40"/>
        <end position="83"/>
    </location>
</feature>
<sequence length="316" mass="33898">MGRRGSSLGWVKWVIVSGALSAVGWGSGAQAVSSRGIPPGVVVVKPGEYLSLLGKRYGASVAQLRRWNGLISNTIHPGQRLRIRPPATSFSVKLVTRPVLKVPVLAVHVNLAHPEVSIRSLLPPPGVGRGGEVLQRLAWRTRLVAAINGGYFHPRTFWPAGDLVVGGHQLVKGSIQTALAITPDKRARVMVGPQTWRGYETVIANGPYILRRGRLVVTPRAEGYNDPAIWGRARRSAVGVVNERYLIFVSTKMELTLSELGKVMAKLGAKEAIVLDGGSSTGLVWKGETLIRPGRALSYGIGIFLGAKPVGQRARG</sequence>
<proteinExistence type="predicted"/>
<dbReference type="EMBL" id="CP002042">
    <property type="protein sequence ID" value="ADH61974.1"/>
    <property type="molecule type" value="Genomic_DNA"/>
</dbReference>
<dbReference type="Pfam" id="PF01476">
    <property type="entry name" value="LysM"/>
    <property type="match status" value="1"/>
</dbReference>
<dbReference type="AlphaFoldDB" id="D7BG53"/>
<dbReference type="Pfam" id="PF09992">
    <property type="entry name" value="NAGPA"/>
    <property type="match status" value="1"/>
</dbReference>
<dbReference type="PROSITE" id="PS51782">
    <property type="entry name" value="LYSM"/>
    <property type="match status" value="1"/>
</dbReference>
<dbReference type="InterPro" id="IPR036779">
    <property type="entry name" value="LysM_dom_sf"/>
</dbReference>
<dbReference type="eggNOG" id="COG1388">
    <property type="taxonomic scope" value="Bacteria"/>
</dbReference>
<dbReference type="InterPro" id="IPR018392">
    <property type="entry name" value="LysM"/>
</dbReference>
<dbReference type="CDD" id="cd00118">
    <property type="entry name" value="LysM"/>
    <property type="match status" value="1"/>
</dbReference>
<name>D7BG53_ALLS1</name>
<accession>D7BG53</accession>
<dbReference type="eggNOG" id="COG4632">
    <property type="taxonomic scope" value="Bacteria"/>
</dbReference>
<dbReference type="PANTHER" id="PTHR40446:SF2">
    <property type="entry name" value="N-ACETYLGLUCOSAMINE-1-PHOSPHODIESTER ALPHA-N-ACETYLGLUCOSAMINIDASE"/>
    <property type="match status" value="1"/>
</dbReference>
<evidence type="ECO:0000313" key="3">
    <source>
        <dbReference type="Proteomes" id="UP000001916"/>
    </source>
</evidence>
<keyword evidence="3" id="KW-1185">Reference proteome</keyword>
<dbReference type="PANTHER" id="PTHR40446">
    <property type="entry name" value="N-ACETYLGLUCOSAMINE-1-PHOSPHODIESTER ALPHA-N-ACETYLGLUCOSAMINIDASE"/>
    <property type="match status" value="1"/>
</dbReference>
<evidence type="ECO:0000313" key="2">
    <source>
        <dbReference type="EMBL" id="ADH61974.1"/>
    </source>
</evidence>
<dbReference type="Gene3D" id="3.10.350.10">
    <property type="entry name" value="LysM domain"/>
    <property type="match status" value="1"/>
</dbReference>
<gene>
    <name evidence="2" type="ordered locus">Mesil_0026</name>
</gene>
<dbReference type="Proteomes" id="UP000001916">
    <property type="component" value="Chromosome"/>
</dbReference>
<dbReference type="InterPro" id="IPR018711">
    <property type="entry name" value="NAGPA"/>
</dbReference>
<organism evidence="2 3">
    <name type="scientific">Allomeiothermus silvanus (strain ATCC 700542 / DSM 9946 / NBRC 106475 / NCIMB 13440 / VI-R2)</name>
    <name type="common">Thermus silvanus</name>
    <dbReference type="NCBI Taxonomy" id="526227"/>
    <lineage>
        <taxon>Bacteria</taxon>
        <taxon>Thermotogati</taxon>
        <taxon>Deinococcota</taxon>
        <taxon>Deinococci</taxon>
        <taxon>Thermales</taxon>
        <taxon>Thermaceae</taxon>
        <taxon>Allomeiothermus</taxon>
    </lineage>
</organism>
<evidence type="ECO:0000259" key="1">
    <source>
        <dbReference type="PROSITE" id="PS51782"/>
    </source>
</evidence>
<reference evidence="2 3" key="1">
    <citation type="journal article" date="2010" name="Stand. Genomic Sci.">
        <title>Complete genome sequence of Meiothermus silvanus type strain (VI-R2).</title>
        <authorList>
            <person name="Sikorski J."/>
            <person name="Tindall B.J."/>
            <person name="Lowry S."/>
            <person name="Lucas S."/>
            <person name="Nolan M."/>
            <person name="Copeland A."/>
            <person name="Glavina Del Rio T."/>
            <person name="Tice H."/>
            <person name="Cheng J.F."/>
            <person name="Han C."/>
            <person name="Pitluck S."/>
            <person name="Liolios K."/>
            <person name="Ivanova N."/>
            <person name="Mavromatis K."/>
            <person name="Mikhailova N."/>
            <person name="Pati A."/>
            <person name="Goodwin L."/>
            <person name="Chen A."/>
            <person name="Palaniappan K."/>
            <person name="Land M."/>
            <person name="Hauser L."/>
            <person name="Chang Y.J."/>
            <person name="Jeffries C.D."/>
            <person name="Rohde M."/>
            <person name="Goker M."/>
            <person name="Woyke T."/>
            <person name="Bristow J."/>
            <person name="Eisen J.A."/>
            <person name="Markowitz V."/>
            <person name="Hugenholtz P."/>
            <person name="Kyrpides N.C."/>
            <person name="Klenk H.P."/>
            <person name="Lapidus A."/>
        </authorList>
    </citation>
    <scope>NUCLEOTIDE SEQUENCE [LARGE SCALE GENOMIC DNA]</scope>
    <source>
        <strain evidence="3">ATCC 700542 / DSM 9946 / VI-R2</strain>
    </source>
</reference>
<dbReference type="KEGG" id="msv:Mesil_0026"/>
<dbReference type="OrthoDB" id="9809781at2"/>